<name>A0A7C1E0U2_9CREN</name>
<evidence type="ECO:0000256" key="1">
    <source>
        <dbReference type="SAM" id="MobiDB-lite"/>
    </source>
</evidence>
<dbReference type="EMBL" id="DSDY01000020">
    <property type="protein sequence ID" value="HDS10099.1"/>
    <property type="molecule type" value="Genomic_DNA"/>
</dbReference>
<feature type="compositionally biased region" description="Acidic residues" evidence="1">
    <location>
        <begin position="59"/>
        <end position="68"/>
    </location>
</feature>
<feature type="region of interest" description="Disordered" evidence="1">
    <location>
        <begin position="59"/>
        <end position="85"/>
    </location>
</feature>
<gene>
    <name evidence="2" type="ORF">ENO04_00520</name>
</gene>
<organism evidence="2">
    <name type="scientific">Fervidicoccus fontis</name>
    <dbReference type="NCBI Taxonomy" id="683846"/>
    <lineage>
        <taxon>Archaea</taxon>
        <taxon>Thermoproteota</taxon>
        <taxon>Thermoprotei</taxon>
        <taxon>Fervidicoccales</taxon>
        <taxon>Fervidicoccaceae</taxon>
        <taxon>Fervidicoccus</taxon>
    </lineage>
</organism>
<protein>
    <submittedName>
        <fullName evidence="2">Uncharacterized protein</fullName>
    </submittedName>
</protein>
<accession>A0A7C1E0U2</accession>
<sequence>MSIKNELIELILAAGLIEDFISYLKNKNVEMDSLGSIYDVDENLIIDYAKERKLIEEFDSEKQEEEQKELELEPRSIRPRTPPKK</sequence>
<evidence type="ECO:0000313" key="2">
    <source>
        <dbReference type="EMBL" id="HDS10099.1"/>
    </source>
</evidence>
<comment type="caution">
    <text evidence="2">The sequence shown here is derived from an EMBL/GenBank/DDBJ whole genome shotgun (WGS) entry which is preliminary data.</text>
</comment>
<dbReference type="AlphaFoldDB" id="A0A7C1E0U2"/>
<reference evidence="2" key="1">
    <citation type="journal article" date="2020" name="mSystems">
        <title>Genome- and Community-Level Interaction Insights into Carbon Utilization and Element Cycling Functions of Hydrothermarchaeota in Hydrothermal Sediment.</title>
        <authorList>
            <person name="Zhou Z."/>
            <person name="Liu Y."/>
            <person name="Xu W."/>
            <person name="Pan J."/>
            <person name="Luo Z.H."/>
            <person name="Li M."/>
        </authorList>
    </citation>
    <scope>NUCLEOTIDE SEQUENCE [LARGE SCALE GENOMIC DNA]</scope>
    <source>
        <strain evidence="2">SpSt-123</strain>
    </source>
</reference>
<proteinExistence type="predicted"/>